<dbReference type="InterPro" id="IPR032710">
    <property type="entry name" value="NTF2-like_dom_sf"/>
</dbReference>
<feature type="chain" id="PRO_5039467471" evidence="3">
    <location>
        <begin position="23"/>
        <end position="149"/>
    </location>
</feature>
<dbReference type="PROSITE" id="PS51257">
    <property type="entry name" value="PROKAR_LIPOPROTEIN"/>
    <property type="match status" value="1"/>
</dbReference>
<organism evidence="5 6">
    <name type="scientific">Candidatus Limousia pullorum</name>
    <dbReference type="NCBI Taxonomy" id="2840860"/>
    <lineage>
        <taxon>Bacteria</taxon>
        <taxon>Bacillati</taxon>
        <taxon>Bacillota</taxon>
        <taxon>Clostridia</taxon>
        <taxon>Eubacteriales</taxon>
        <taxon>Oscillospiraceae</taxon>
        <taxon>Oscillospiraceae incertae sedis</taxon>
        <taxon>Candidatus Limousia</taxon>
    </lineage>
</organism>
<reference evidence="5" key="2">
    <citation type="journal article" date="2021" name="PeerJ">
        <title>Extensive microbial diversity within the chicken gut microbiome revealed by metagenomics and culture.</title>
        <authorList>
            <person name="Gilroy R."/>
            <person name="Ravi A."/>
            <person name="Getino M."/>
            <person name="Pursley I."/>
            <person name="Horton D.L."/>
            <person name="Alikhan N.F."/>
            <person name="Baker D."/>
            <person name="Gharbi K."/>
            <person name="Hall N."/>
            <person name="Watson M."/>
            <person name="Adriaenssens E.M."/>
            <person name="Foster-Nyarko E."/>
            <person name="Jarju S."/>
            <person name="Secka A."/>
            <person name="Antonio M."/>
            <person name="Oren A."/>
            <person name="Chaudhuri R.R."/>
            <person name="La Ragione R."/>
            <person name="Hildebrand F."/>
            <person name="Pallen M.J."/>
        </authorList>
    </citation>
    <scope>NUCLEOTIDE SEQUENCE</scope>
    <source>
        <strain evidence="5">ChiGjej1B1-1684</strain>
    </source>
</reference>
<feature type="domain" description="Low molecular weight antigen MTB12-like C-terminal" evidence="4">
    <location>
        <begin position="64"/>
        <end position="141"/>
    </location>
</feature>
<evidence type="ECO:0000313" key="6">
    <source>
        <dbReference type="Proteomes" id="UP000824118"/>
    </source>
</evidence>
<dbReference type="EMBL" id="DVNG01000031">
    <property type="protein sequence ID" value="HIU49803.1"/>
    <property type="molecule type" value="Genomic_DNA"/>
</dbReference>
<comment type="similarity">
    <text evidence="2">Belongs to the MTB12 family.</text>
</comment>
<evidence type="ECO:0000256" key="1">
    <source>
        <dbReference type="ARBA" id="ARBA00022729"/>
    </source>
</evidence>
<sequence length="149" mass="15737">MKAMKKVSALLIAVLLSVAIFAGCGGTGTSDEDAIKEVVAQFEKSVQTQNIDDMLKCFDPDSAAEVQTVIDQASEFGMTKDEIASSFFSQLSSNPSSAKFTTENIVIDGETATADVTLNADDVEDSTSELTFKKIDGTWYIDGSGSGLA</sequence>
<dbReference type="InterPro" id="IPR058644">
    <property type="entry name" value="Mtb12-like_C"/>
</dbReference>
<reference evidence="5" key="1">
    <citation type="submission" date="2020-10" db="EMBL/GenBank/DDBJ databases">
        <authorList>
            <person name="Gilroy R."/>
        </authorList>
    </citation>
    <scope>NUCLEOTIDE SEQUENCE</scope>
    <source>
        <strain evidence="5">ChiGjej1B1-1684</strain>
    </source>
</reference>
<evidence type="ECO:0000313" key="5">
    <source>
        <dbReference type="EMBL" id="HIU49803.1"/>
    </source>
</evidence>
<evidence type="ECO:0000256" key="2">
    <source>
        <dbReference type="ARBA" id="ARBA00093774"/>
    </source>
</evidence>
<evidence type="ECO:0000259" key="4">
    <source>
        <dbReference type="Pfam" id="PF26580"/>
    </source>
</evidence>
<evidence type="ECO:0000256" key="3">
    <source>
        <dbReference type="SAM" id="SignalP"/>
    </source>
</evidence>
<dbReference type="Pfam" id="PF26580">
    <property type="entry name" value="Mtb12_C"/>
    <property type="match status" value="1"/>
</dbReference>
<comment type="caution">
    <text evidence="5">The sequence shown here is derived from an EMBL/GenBank/DDBJ whole genome shotgun (WGS) entry which is preliminary data.</text>
</comment>
<keyword evidence="1 3" id="KW-0732">Signal</keyword>
<dbReference type="SUPFAM" id="SSF54427">
    <property type="entry name" value="NTF2-like"/>
    <property type="match status" value="1"/>
</dbReference>
<accession>A0A9D1LXF4</accession>
<gene>
    <name evidence="5" type="ORF">IAD22_02150</name>
</gene>
<dbReference type="Proteomes" id="UP000824118">
    <property type="component" value="Unassembled WGS sequence"/>
</dbReference>
<feature type="signal peptide" evidence="3">
    <location>
        <begin position="1"/>
        <end position="22"/>
    </location>
</feature>
<protein>
    <submittedName>
        <fullName evidence="5">Nuclear transport factor 2 family protein</fullName>
    </submittedName>
</protein>
<dbReference type="Gene3D" id="3.10.450.50">
    <property type="match status" value="1"/>
</dbReference>
<name>A0A9D1LXF4_9FIRM</name>
<dbReference type="AlphaFoldDB" id="A0A9D1LXF4"/>
<proteinExistence type="inferred from homology"/>